<evidence type="ECO:0000259" key="5">
    <source>
        <dbReference type="Pfam" id="PF04542"/>
    </source>
</evidence>
<evidence type="ECO:0000256" key="1">
    <source>
        <dbReference type="ARBA" id="ARBA00010641"/>
    </source>
</evidence>
<dbReference type="InterPro" id="IPR014284">
    <property type="entry name" value="RNA_pol_sigma-70_dom"/>
</dbReference>
<dbReference type="SUPFAM" id="SSF88946">
    <property type="entry name" value="Sigma2 domain of RNA polymerase sigma factors"/>
    <property type="match status" value="1"/>
</dbReference>
<dbReference type="EMBL" id="DXHQ01000012">
    <property type="protein sequence ID" value="HIW07962.1"/>
    <property type="molecule type" value="Genomic_DNA"/>
</dbReference>
<keyword evidence="2" id="KW-0805">Transcription regulation</keyword>
<dbReference type="GO" id="GO:0006352">
    <property type="term" value="P:DNA-templated transcription initiation"/>
    <property type="evidence" value="ECO:0007669"/>
    <property type="project" value="InterPro"/>
</dbReference>
<dbReference type="Pfam" id="PF04542">
    <property type="entry name" value="Sigma70_r2"/>
    <property type="match status" value="1"/>
</dbReference>
<dbReference type="PANTHER" id="PTHR43133">
    <property type="entry name" value="RNA POLYMERASE ECF-TYPE SIGMA FACTO"/>
    <property type="match status" value="1"/>
</dbReference>
<dbReference type="InterPro" id="IPR013325">
    <property type="entry name" value="RNA_pol_sigma_r2"/>
</dbReference>
<organism evidence="6 7">
    <name type="scientific">Candidatus Faecalibacterium intestinigallinarum</name>
    <dbReference type="NCBI Taxonomy" id="2838581"/>
    <lineage>
        <taxon>Bacteria</taxon>
        <taxon>Bacillati</taxon>
        <taxon>Bacillota</taxon>
        <taxon>Clostridia</taxon>
        <taxon>Eubacteriales</taxon>
        <taxon>Oscillospiraceae</taxon>
        <taxon>Faecalibacterium</taxon>
    </lineage>
</organism>
<dbReference type="InterPro" id="IPR013324">
    <property type="entry name" value="RNA_pol_sigma_r3/r4-like"/>
</dbReference>
<dbReference type="InterPro" id="IPR007627">
    <property type="entry name" value="RNA_pol_sigma70_r2"/>
</dbReference>
<feature type="domain" description="RNA polymerase sigma-70 region 2" evidence="5">
    <location>
        <begin position="1"/>
        <end position="66"/>
    </location>
</feature>
<evidence type="ECO:0000313" key="6">
    <source>
        <dbReference type="EMBL" id="HIW07962.1"/>
    </source>
</evidence>
<dbReference type="InterPro" id="IPR039425">
    <property type="entry name" value="RNA_pol_sigma-70-like"/>
</dbReference>
<dbReference type="AlphaFoldDB" id="A0A9D1Q985"/>
<gene>
    <name evidence="6" type="ORF">H9890_01005</name>
</gene>
<dbReference type="NCBIfam" id="TIGR02937">
    <property type="entry name" value="sigma70-ECF"/>
    <property type="match status" value="1"/>
</dbReference>
<dbReference type="PANTHER" id="PTHR43133:SF60">
    <property type="entry name" value="RNA POLYMERASE SIGMA FACTOR SIGV"/>
    <property type="match status" value="1"/>
</dbReference>
<keyword evidence="4" id="KW-0804">Transcription</keyword>
<evidence type="ECO:0000256" key="4">
    <source>
        <dbReference type="ARBA" id="ARBA00023163"/>
    </source>
</evidence>
<name>A0A9D1Q985_9FIRM</name>
<dbReference type="SUPFAM" id="SSF88659">
    <property type="entry name" value="Sigma3 and sigma4 domains of RNA polymerase sigma factors"/>
    <property type="match status" value="1"/>
</dbReference>
<reference evidence="6" key="2">
    <citation type="submission" date="2021-04" db="EMBL/GenBank/DDBJ databases">
        <authorList>
            <person name="Gilroy R."/>
        </authorList>
    </citation>
    <scope>NUCLEOTIDE SEQUENCE</scope>
    <source>
        <strain evidence="6">ChiHcolR34-3080</strain>
    </source>
</reference>
<proteinExistence type="inferred from homology"/>
<evidence type="ECO:0000313" key="7">
    <source>
        <dbReference type="Proteomes" id="UP000823933"/>
    </source>
</evidence>
<reference evidence="6" key="1">
    <citation type="journal article" date="2021" name="PeerJ">
        <title>Extensive microbial diversity within the chicken gut microbiome revealed by metagenomics and culture.</title>
        <authorList>
            <person name="Gilroy R."/>
            <person name="Ravi A."/>
            <person name="Getino M."/>
            <person name="Pursley I."/>
            <person name="Horton D.L."/>
            <person name="Alikhan N.F."/>
            <person name="Baker D."/>
            <person name="Gharbi K."/>
            <person name="Hall N."/>
            <person name="Watson M."/>
            <person name="Adriaenssens E.M."/>
            <person name="Foster-Nyarko E."/>
            <person name="Jarju S."/>
            <person name="Secka A."/>
            <person name="Antonio M."/>
            <person name="Oren A."/>
            <person name="Chaudhuri R.R."/>
            <person name="La Ragione R."/>
            <person name="Hildebrand F."/>
            <person name="Pallen M.J."/>
        </authorList>
    </citation>
    <scope>NUCLEOTIDE SEQUENCE</scope>
    <source>
        <strain evidence="6">ChiHcolR34-3080</strain>
    </source>
</reference>
<evidence type="ECO:0000256" key="2">
    <source>
        <dbReference type="ARBA" id="ARBA00023015"/>
    </source>
</evidence>
<comment type="caution">
    <text evidence="6">The sequence shown here is derived from an EMBL/GenBank/DDBJ whole genome shotgun (WGS) entry which is preliminary data.</text>
</comment>
<evidence type="ECO:0000256" key="3">
    <source>
        <dbReference type="ARBA" id="ARBA00023082"/>
    </source>
</evidence>
<comment type="similarity">
    <text evidence="1">Belongs to the sigma-70 factor family. ECF subfamily.</text>
</comment>
<dbReference type="GO" id="GO:0016987">
    <property type="term" value="F:sigma factor activity"/>
    <property type="evidence" value="ECO:0007669"/>
    <property type="project" value="UniProtKB-KW"/>
</dbReference>
<accession>A0A9D1Q985</accession>
<protein>
    <submittedName>
        <fullName evidence="6">RNA polymerase sigma factor</fullName>
    </submittedName>
</protein>
<dbReference type="Gene3D" id="1.10.10.10">
    <property type="entry name" value="Winged helix-like DNA-binding domain superfamily/Winged helix DNA-binding domain"/>
    <property type="match status" value="1"/>
</dbReference>
<dbReference type="InterPro" id="IPR036388">
    <property type="entry name" value="WH-like_DNA-bd_sf"/>
</dbReference>
<dbReference type="Proteomes" id="UP000823933">
    <property type="component" value="Unassembled WGS sequence"/>
</dbReference>
<dbReference type="Gene3D" id="1.10.1740.10">
    <property type="match status" value="1"/>
</dbReference>
<keyword evidence="3" id="KW-0731">Sigma factor</keyword>
<sequence length="171" mass="19292">MVREYQGLVYTVCYQLVQDRDTAQDLAQETFLAAWRAAERCPPGCEKQWLARIAANKAKDHLRSGWARKMSTPGDEVLALAGAPPDQGPEAQALASLGEEALRQKILALREPYRTPCRLCLLEGYAPAEAARLCRRPEKTLNAQLWRAKKMLRAEIEQEREQERRTGDGTV</sequence>